<proteinExistence type="inferred from homology"/>
<keyword evidence="2" id="KW-0378">Hydrolase</keyword>
<dbReference type="EMBL" id="JH598187">
    <property type="status" value="NOT_ANNOTATED_CDS"/>
    <property type="molecule type" value="Genomic_DNA"/>
</dbReference>
<evidence type="ECO:0000313" key="6">
    <source>
        <dbReference type="Proteomes" id="UP000011713"/>
    </source>
</evidence>
<keyword evidence="6" id="KW-1185">Reference proteome</keyword>
<dbReference type="STRING" id="559515.M4BEV7"/>
<feature type="transmembrane region" description="Helical" evidence="3">
    <location>
        <begin position="548"/>
        <end position="566"/>
    </location>
</feature>
<name>M4BEV7_HYAAE</name>
<evidence type="ECO:0000256" key="1">
    <source>
        <dbReference type="ARBA" id="ARBA00009283"/>
    </source>
</evidence>
<dbReference type="GO" id="GO:0016020">
    <property type="term" value="C:membrane"/>
    <property type="evidence" value="ECO:0007669"/>
    <property type="project" value="TreeGrafter"/>
</dbReference>
<comment type="similarity">
    <text evidence="1">Belongs to the GDA1/CD39 NTPase family.</text>
</comment>
<dbReference type="HOGENOM" id="CLU_484428_0_0_1"/>
<protein>
    <recommendedName>
        <fullName evidence="7">RxLR effector candidate protein</fullName>
    </recommendedName>
</protein>
<accession>M4BEV7</accession>
<dbReference type="InterPro" id="IPR000407">
    <property type="entry name" value="GDA1_CD39_NTPase"/>
</dbReference>
<dbReference type="EnsemblProtists" id="HpaT804825">
    <property type="protein sequence ID" value="HpaP804825"/>
    <property type="gene ID" value="HpaG804825"/>
</dbReference>
<dbReference type="eggNOG" id="ENOG502S6S9">
    <property type="taxonomic scope" value="Eukaryota"/>
</dbReference>
<dbReference type="InParanoid" id="M4BEV7"/>
<dbReference type="OMA" id="QNAYEQD"/>
<dbReference type="GO" id="GO:0009134">
    <property type="term" value="P:nucleoside diphosphate catabolic process"/>
    <property type="evidence" value="ECO:0007669"/>
    <property type="project" value="TreeGrafter"/>
</dbReference>
<feature type="chain" id="PRO_5004048820" description="RxLR effector candidate protein" evidence="4">
    <location>
        <begin position="20"/>
        <end position="611"/>
    </location>
</feature>
<feature type="signal peptide" evidence="4">
    <location>
        <begin position="1"/>
        <end position="19"/>
    </location>
</feature>
<sequence length="611" mass="67415">MTAFVRLLLLLLLLLTVVADATTADRRANPDVLMPPPARAHCRVFIVAARTHTRVLVLQNAYEQDAIHLYDHVPAVSSIVQGIFEHDSSNPEDKKKATIEAYQILRRAVDLAAEWLKVRGDPRRCFVHFLFAESEIPASLTAPDDTTTAASRVTRRLQQLRDQAGHDRAFPFALDAVRREDQDRVPSSGIVTAAWRLYFHVVGINYFAERVAPSLSPGQVEVYGLLHVDTGGDIGRTRFESDADAVAMVFDVRERWRRTKRQRQANVVLNASDFYGREYAGFGRMQVQQAVVKLKQRKNSHADEDAIPHPCFLRGHLSVVEGVNMTLDGTGDAEKCMTLLRSHVAASNVDCPPESFCFLGGESQPQKFESFYASGVLQRAVLGASRVLEHVSNAQEEDVVRPLLLPAPSLLSLRNAAKTLCALSYQDVAIGLVPSHLPELEAASLASDMERTVEPPSALCFDLCYTVVLLEQIGVQENDERIHFVDSFQRQPVLSAQGSVADRDLSSSSELVAWLTGTFLYLEALQRKVTFSLESELLAEQLSAGLPLGWNMSLLVFLAACVFLYYTTGRQAVSGQAGRGSSGYHLAVNGGAKAKYKDTTQSITFVDDARD</sequence>
<keyword evidence="3" id="KW-1133">Transmembrane helix</keyword>
<organism evidence="5 6">
    <name type="scientific">Hyaloperonospora arabidopsidis (strain Emoy2)</name>
    <name type="common">Downy mildew agent</name>
    <name type="synonym">Peronospora arabidopsidis</name>
    <dbReference type="NCBI Taxonomy" id="559515"/>
    <lineage>
        <taxon>Eukaryota</taxon>
        <taxon>Sar</taxon>
        <taxon>Stramenopiles</taxon>
        <taxon>Oomycota</taxon>
        <taxon>Peronosporomycetes</taxon>
        <taxon>Peronosporales</taxon>
        <taxon>Peronosporaceae</taxon>
        <taxon>Hyaloperonospora</taxon>
    </lineage>
</organism>
<reference evidence="5" key="2">
    <citation type="submission" date="2015-06" db="UniProtKB">
        <authorList>
            <consortium name="EnsemblProtists"/>
        </authorList>
    </citation>
    <scope>IDENTIFICATION</scope>
    <source>
        <strain evidence="5">Emoy2</strain>
    </source>
</reference>
<dbReference type="Proteomes" id="UP000011713">
    <property type="component" value="Unassembled WGS sequence"/>
</dbReference>
<evidence type="ECO:0000256" key="3">
    <source>
        <dbReference type="SAM" id="Phobius"/>
    </source>
</evidence>
<dbReference type="GO" id="GO:0017110">
    <property type="term" value="F:nucleoside diphosphate phosphatase activity"/>
    <property type="evidence" value="ECO:0007669"/>
    <property type="project" value="TreeGrafter"/>
</dbReference>
<dbReference type="Gene3D" id="3.30.420.150">
    <property type="entry name" value="Exopolyphosphatase. Domain 2"/>
    <property type="match status" value="1"/>
</dbReference>
<evidence type="ECO:0000256" key="2">
    <source>
        <dbReference type="ARBA" id="ARBA00022801"/>
    </source>
</evidence>
<evidence type="ECO:0000256" key="4">
    <source>
        <dbReference type="SAM" id="SignalP"/>
    </source>
</evidence>
<keyword evidence="4" id="KW-0732">Signal</keyword>
<dbReference type="VEuPathDB" id="FungiDB:HpaG804825"/>
<keyword evidence="3" id="KW-0472">Membrane</keyword>
<dbReference type="AlphaFoldDB" id="M4BEV7"/>
<dbReference type="PANTHER" id="PTHR11782">
    <property type="entry name" value="ADENOSINE/GUANOSINE DIPHOSPHATASE"/>
    <property type="match status" value="1"/>
</dbReference>
<evidence type="ECO:0000313" key="5">
    <source>
        <dbReference type="EnsemblProtists" id="HpaP804825"/>
    </source>
</evidence>
<keyword evidence="3" id="KW-0812">Transmembrane</keyword>
<reference evidence="6" key="1">
    <citation type="journal article" date="2010" name="Science">
        <title>Signatures of adaptation to obligate biotrophy in the Hyaloperonospora arabidopsidis genome.</title>
        <authorList>
            <person name="Baxter L."/>
            <person name="Tripathy S."/>
            <person name="Ishaque N."/>
            <person name="Boot N."/>
            <person name="Cabral A."/>
            <person name="Kemen E."/>
            <person name="Thines M."/>
            <person name="Ah-Fong A."/>
            <person name="Anderson R."/>
            <person name="Badejoko W."/>
            <person name="Bittner-Eddy P."/>
            <person name="Boore J.L."/>
            <person name="Chibucos M.C."/>
            <person name="Coates M."/>
            <person name="Dehal P."/>
            <person name="Delehaunty K."/>
            <person name="Dong S."/>
            <person name="Downton P."/>
            <person name="Dumas B."/>
            <person name="Fabro G."/>
            <person name="Fronick C."/>
            <person name="Fuerstenberg S.I."/>
            <person name="Fulton L."/>
            <person name="Gaulin E."/>
            <person name="Govers F."/>
            <person name="Hughes L."/>
            <person name="Humphray S."/>
            <person name="Jiang R.H."/>
            <person name="Judelson H."/>
            <person name="Kamoun S."/>
            <person name="Kyung K."/>
            <person name="Meijer H."/>
            <person name="Minx P."/>
            <person name="Morris P."/>
            <person name="Nelson J."/>
            <person name="Phuntumart V."/>
            <person name="Qutob D."/>
            <person name="Rehmany A."/>
            <person name="Rougon-Cardoso A."/>
            <person name="Ryden P."/>
            <person name="Torto-Alalibo T."/>
            <person name="Studholme D."/>
            <person name="Wang Y."/>
            <person name="Win J."/>
            <person name="Wood J."/>
            <person name="Clifton S.W."/>
            <person name="Rogers J."/>
            <person name="Van den Ackerveken G."/>
            <person name="Jones J.D."/>
            <person name="McDowell J.M."/>
            <person name="Beynon J."/>
            <person name="Tyler B.M."/>
        </authorList>
    </citation>
    <scope>NUCLEOTIDE SEQUENCE [LARGE SCALE GENOMIC DNA]</scope>
    <source>
        <strain evidence="6">Emoy2</strain>
    </source>
</reference>
<dbReference type="PANTHER" id="PTHR11782:SF83">
    <property type="entry name" value="GUANOSINE-DIPHOSPHATASE"/>
    <property type="match status" value="1"/>
</dbReference>
<evidence type="ECO:0008006" key="7">
    <source>
        <dbReference type="Google" id="ProtNLM"/>
    </source>
</evidence>